<dbReference type="PANTHER" id="PTHR47495:SF2">
    <property type="entry name" value="ALDEHYDE DEHYDROGENASE"/>
    <property type="match status" value="1"/>
</dbReference>
<sequence length="358" mass="37039">MNTITNLSRRQFLKNTGLAGSGLLLGLAGTPSTIAAESGVFELPPFVSIQPDGSIRIGMPCSEMGQGIHTSLASLLAEELEISMDQISSLETIHHPAFRNEPIKFLTGGVMDGQMTGGSLSLVGFYGPFRKMGATAREMLRGAAAGHWGVSIDQCRAASARITNTTTGKSLGYGELAGAAARQAVPEAPPLKSPDTFRLIGKAVPRVDTPAKVDGSAVYGTDVELPGMLYGAVRHCPLFHSKLSSVDDSAAKAIPGVIAVIPLENLVIVVATSTWAAMQGTDALVLQTTGGDASLSDADIDARIQQGLTGPDLGAPVAHEGDADKAISSSDSTMELEYAVSLQAHATMEPPCATAQVT</sequence>
<dbReference type="InterPro" id="IPR037165">
    <property type="entry name" value="AldOxase/xan_DH_Mopterin-bd_sf"/>
</dbReference>
<feature type="domain" description="Aldehyde oxidase/xanthine dehydrogenase a/b hammerhead" evidence="1">
    <location>
        <begin position="214"/>
        <end position="292"/>
    </location>
</feature>
<dbReference type="InterPro" id="IPR052516">
    <property type="entry name" value="N-heterocyclic_Hydroxylase"/>
</dbReference>
<dbReference type="Pfam" id="PF20256">
    <property type="entry name" value="MoCoBD_2"/>
    <property type="match status" value="1"/>
</dbReference>
<dbReference type="InterPro" id="IPR019546">
    <property type="entry name" value="TAT_signal_bac_arc"/>
</dbReference>
<dbReference type="Gene3D" id="3.30.365.10">
    <property type="entry name" value="Aldehyde oxidase/xanthine dehydrogenase, molybdopterin binding domain"/>
    <property type="match status" value="3"/>
</dbReference>
<dbReference type="InterPro" id="IPR046867">
    <property type="entry name" value="AldOxase/xan_DH_MoCoBD2"/>
</dbReference>
<proteinExistence type="predicted"/>
<dbReference type="Pfam" id="PF01315">
    <property type="entry name" value="Ald_Xan_dh_C"/>
    <property type="match status" value="1"/>
</dbReference>
<evidence type="ECO:0000259" key="1">
    <source>
        <dbReference type="SMART" id="SM01008"/>
    </source>
</evidence>
<dbReference type="NCBIfam" id="TIGR01409">
    <property type="entry name" value="TAT_signal_seq"/>
    <property type="match status" value="1"/>
</dbReference>
<dbReference type="SMART" id="SM01008">
    <property type="entry name" value="Ald_Xan_dh_C"/>
    <property type="match status" value="1"/>
</dbReference>
<dbReference type="PROSITE" id="PS51318">
    <property type="entry name" value="TAT"/>
    <property type="match status" value="1"/>
</dbReference>
<dbReference type="Gene3D" id="3.90.1170.50">
    <property type="entry name" value="Aldehyde oxidase/xanthine dehydrogenase, a/b hammerhead"/>
    <property type="match status" value="1"/>
</dbReference>
<organism evidence="2">
    <name type="scientific">marine metagenome</name>
    <dbReference type="NCBI Taxonomy" id="408172"/>
    <lineage>
        <taxon>unclassified sequences</taxon>
        <taxon>metagenomes</taxon>
        <taxon>ecological metagenomes</taxon>
    </lineage>
</organism>
<name>A0A382MEI2_9ZZZZ</name>
<dbReference type="SUPFAM" id="SSF56003">
    <property type="entry name" value="Molybdenum cofactor-binding domain"/>
    <property type="match status" value="2"/>
</dbReference>
<accession>A0A382MEI2</accession>
<dbReference type="InterPro" id="IPR000674">
    <property type="entry name" value="Ald_Oxase/Xan_DH_a/b"/>
</dbReference>
<dbReference type="InterPro" id="IPR006311">
    <property type="entry name" value="TAT_signal"/>
</dbReference>
<dbReference type="GO" id="GO:0016491">
    <property type="term" value="F:oxidoreductase activity"/>
    <property type="evidence" value="ECO:0007669"/>
    <property type="project" value="InterPro"/>
</dbReference>
<gene>
    <name evidence="2" type="ORF">METZ01_LOCUS299802</name>
</gene>
<dbReference type="AlphaFoldDB" id="A0A382MEI2"/>
<feature type="non-terminal residue" evidence="2">
    <location>
        <position position="358"/>
    </location>
</feature>
<evidence type="ECO:0000313" key="2">
    <source>
        <dbReference type="EMBL" id="SVC46948.1"/>
    </source>
</evidence>
<dbReference type="PANTHER" id="PTHR47495">
    <property type="entry name" value="ALDEHYDE DEHYDROGENASE"/>
    <property type="match status" value="1"/>
</dbReference>
<protein>
    <recommendedName>
        <fullName evidence="1">Aldehyde oxidase/xanthine dehydrogenase a/b hammerhead domain-containing protein</fullName>
    </recommendedName>
</protein>
<reference evidence="2" key="1">
    <citation type="submission" date="2018-05" db="EMBL/GenBank/DDBJ databases">
        <authorList>
            <person name="Lanie J.A."/>
            <person name="Ng W.-L."/>
            <person name="Kazmierczak K.M."/>
            <person name="Andrzejewski T.M."/>
            <person name="Davidsen T.M."/>
            <person name="Wayne K.J."/>
            <person name="Tettelin H."/>
            <person name="Glass J.I."/>
            <person name="Rusch D."/>
            <person name="Podicherti R."/>
            <person name="Tsui H.-C.T."/>
            <person name="Winkler M.E."/>
        </authorList>
    </citation>
    <scope>NUCLEOTIDE SEQUENCE</scope>
</reference>
<dbReference type="EMBL" id="UINC01092940">
    <property type="protein sequence ID" value="SVC46948.1"/>
    <property type="molecule type" value="Genomic_DNA"/>
</dbReference>